<evidence type="ECO:0000313" key="3">
    <source>
        <dbReference type="EMBL" id="AKL97922.1"/>
    </source>
</evidence>
<dbReference type="GO" id="GO:0008713">
    <property type="term" value="F:ADP-heptose-lipopolysaccharide heptosyltransferase activity"/>
    <property type="evidence" value="ECO:0007669"/>
    <property type="project" value="TreeGrafter"/>
</dbReference>
<dbReference type="GO" id="GO:0005829">
    <property type="term" value="C:cytosol"/>
    <property type="evidence" value="ECO:0007669"/>
    <property type="project" value="TreeGrafter"/>
</dbReference>
<name>A0A0G3WJ60_9BACT</name>
<dbReference type="CDD" id="cd03789">
    <property type="entry name" value="GT9_LPS_heptosyltransferase"/>
    <property type="match status" value="1"/>
</dbReference>
<dbReference type="AlphaFoldDB" id="A0A0G3WJ60"/>
<dbReference type="Pfam" id="PF01075">
    <property type="entry name" value="Glyco_transf_9"/>
    <property type="match status" value="1"/>
</dbReference>
<dbReference type="EMBL" id="CP009498">
    <property type="protein sequence ID" value="AKL97922.1"/>
    <property type="molecule type" value="Genomic_DNA"/>
</dbReference>
<dbReference type="PANTHER" id="PTHR30160">
    <property type="entry name" value="TETRAACYLDISACCHARIDE 4'-KINASE-RELATED"/>
    <property type="match status" value="1"/>
</dbReference>
<evidence type="ECO:0000256" key="1">
    <source>
        <dbReference type="ARBA" id="ARBA00022676"/>
    </source>
</evidence>
<dbReference type="RefSeq" id="WP_052570376.1">
    <property type="nucleotide sequence ID" value="NZ_CP009498.1"/>
</dbReference>
<dbReference type="Proteomes" id="UP000035337">
    <property type="component" value="Chromosome"/>
</dbReference>
<protein>
    <submittedName>
        <fullName evidence="3">Lipopolysaccharide heptosyltransferase I</fullName>
    </submittedName>
</protein>
<dbReference type="InterPro" id="IPR051199">
    <property type="entry name" value="LPS_LOS_Heptosyltrfase"/>
</dbReference>
<keyword evidence="1" id="KW-0328">Glycosyltransferase</keyword>
<proteinExistence type="predicted"/>
<sequence length="308" mass="34392">MKILIIKPSSFGDIIQALPCANALKEAYPGCFISWVVFNQWQDLPKLCSDIDEVIFWDRKNGLNGFFEVLGKVRATDFDLIIDLQGLLRSAFLAKFAKGKVKLGVPGMKELSNLLIKEVYPQNALMNATLRNLEPLRFLTGKKYEPKINITPDETLFKQFEPQLGKDFISFLPFARGKGKDWSLENYYELTDMFAEKYPDTKIAVLGSLGDFGKFQHNKITDLCGATDISSLAAVLSKSFLAVGADTGPMHLASVLQTPSVFIFGASDINETAPYIGKFSLLINKENPADIDKVTPTEVFAEIEKWKK</sequence>
<dbReference type="SUPFAM" id="SSF53756">
    <property type="entry name" value="UDP-Glycosyltransferase/glycogen phosphorylase"/>
    <property type="match status" value="1"/>
</dbReference>
<organism evidence="3 4">
    <name type="scientific">Endomicrobium proavitum</name>
    <dbReference type="NCBI Taxonomy" id="1408281"/>
    <lineage>
        <taxon>Bacteria</taxon>
        <taxon>Pseudomonadati</taxon>
        <taxon>Elusimicrobiota</taxon>
        <taxon>Endomicrobiia</taxon>
        <taxon>Endomicrobiales</taxon>
        <taxon>Endomicrobiaceae</taxon>
        <taxon>Endomicrobium</taxon>
    </lineage>
</organism>
<dbReference type="Gene3D" id="3.40.50.2000">
    <property type="entry name" value="Glycogen Phosphorylase B"/>
    <property type="match status" value="2"/>
</dbReference>
<gene>
    <name evidence="3" type="primary">waaC</name>
    <name evidence="3" type="ORF">Epro_0543</name>
</gene>
<dbReference type="STRING" id="1408281.Epro_0543"/>
<dbReference type="InterPro" id="IPR002201">
    <property type="entry name" value="Glyco_trans_9"/>
</dbReference>
<reference evidence="3 4" key="1">
    <citation type="submission" date="2014-09" db="EMBL/GenBank/DDBJ databases">
        <title>Complete genome sequence of Endomicrobium proavitum.</title>
        <authorList>
            <person name="Zheng H."/>
        </authorList>
    </citation>
    <scope>NUCLEOTIDE SEQUENCE [LARGE SCALE GENOMIC DNA]</scope>
    <source>
        <strain evidence="3 4">Rsa215</strain>
    </source>
</reference>
<dbReference type="PANTHER" id="PTHR30160:SF1">
    <property type="entry name" value="LIPOPOLYSACCHARIDE 1,2-N-ACETYLGLUCOSAMINETRANSFERASE-RELATED"/>
    <property type="match status" value="1"/>
</dbReference>
<accession>A0A0G3WJ60</accession>
<dbReference type="GO" id="GO:0009244">
    <property type="term" value="P:lipopolysaccharide core region biosynthetic process"/>
    <property type="evidence" value="ECO:0007669"/>
    <property type="project" value="TreeGrafter"/>
</dbReference>
<dbReference type="OrthoDB" id="9797795at2"/>
<keyword evidence="4" id="KW-1185">Reference proteome</keyword>
<dbReference type="KEGG" id="epo:Epro_0543"/>
<evidence type="ECO:0000256" key="2">
    <source>
        <dbReference type="ARBA" id="ARBA00022679"/>
    </source>
</evidence>
<keyword evidence="2 3" id="KW-0808">Transferase</keyword>
<evidence type="ECO:0000313" key="4">
    <source>
        <dbReference type="Proteomes" id="UP000035337"/>
    </source>
</evidence>